<evidence type="ECO:0000313" key="4">
    <source>
        <dbReference type="Proteomes" id="UP001046870"/>
    </source>
</evidence>
<dbReference type="EMBL" id="JAFDVH010000009">
    <property type="protein sequence ID" value="KAG7471259.1"/>
    <property type="molecule type" value="Genomic_DNA"/>
</dbReference>
<dbReference type="AlphaFoldDB" id="A0A9D3PYX2"/>
<reference evidence="3" key="1">
    <citation type="submission" date="2021-01" db="EMBL/GenBank/DDBJ databases">
        <authorList>
            <person name="Zahm M."/>
            <person name="Roques C."/>
            <person name="Cabau C."/>
            <person name="Klopp C."/>
            <person name="Donnadieu C."/>
            <person name="Jouanno E."/>
            <person name="Lampietro C."/>
            <person name="Louis A."/>
            <person name="Herpin A."/>
            <person name="Echchiki A."/>
            <person name="Berthelot C."/>
            <person name="Parey E."/>
            <person name="Roest-Crollius H."/>
            <person name="Braasch I."/>
            <person name="Postlethwait J."/>
            <person name="Bobe J."/>
            <person name="Montfort J."/>
            <person name="Bouchez O."/>
            <person name="Begum T."/>
            <person name="Mejri S."/>
            <person name="Adams A."/>
            <person name="Chen W.-J."/>
            <person name="Guiguen Y."/>
        </authorList>
    </citation>
    <scope>NUCLEOTIDE SEQUENCE</scope>
    <source>
        <strain evidence="3">YG-15Mar2019-1</strain>
        <tissue evidence="3">Brain</tissue>
    </source>
</reference>
<keyword evidence="2" id="KW-0472">Membrane</keyword>
<feature type="region of interest" description="Disordered" evidence="1">
    <location>
        <begin position="42"/>
        <end position="115"/>
    </location>
</feature>
<dbReference type="OrthoDB" id="8953770at2759"/>
<proteinExistence type="predicted"/>
<name>A0A9D3PYX2_MEGAT</name>
<evidence type="ECO:0000313" key="3">
    <source>
        <dbReference type="EMBL" id="KAG7471259.1"/>
    </source>
</evidence>
<feature type="transmembrane region" description="Helical" evidence="2">
    <location>
        <begin position="12"/>
        <end position="38"/>
    </location>
</feature>
<evidence type="ECO:0000256" key="2">
    <source>
        <dbReference type="SAM" id="Phobius"/>
    </source>
</evidence>
<dbReference type="Proteomes" id="UP001046870">
    <property type="component" value="Chromosome 9"/>
</dbReference>
<organism evidence="3 4">
    <name type="scientific">Megalops atlanticus</name>
    <name type="common">Tarpon</name>
    <name type="synonym">Clupea gigantea</name>
    <dbReference type="NCBI Taxonomy" id="7932"/>
    <lineage>
        <taxon>Eukaryota</taxon>
        <taxon>Metazoa</taxon>
        <taxon>Chordata</taxon>
        <taxon>Craniata</taxon>
        <taxon>Vertebrata</taxon>
        <taxon>Euteleostomi</taxon>
        <taxon>Actinopterygii</taxon>
        <taxon>Neopterygii</taxon>
        <taxon>Teleostei</taxon>
        <taxon>Elopiformes</taxon>
        <taxon>Megalopidae</taxon>
        <taxon>Megalops</taxon>
    </lineage>
</organism>
<gene>
    <name evidence="3" type="ORF">MATL_G00122570</name>
</gene>
<keyword evidence="2" id="KW-1133">Transmembrane helix</keyword>
<accession>A0A9D3PYX2</accession>
<sequence>MKDLPRETLTSSVAVAGAVIGAVLALFLIAVFTIVLLLPRGRSRPPAYTDKVIDLPPTHKPPPAYTERPMALPLAVSPTQVYPSSQAGRGDRKPRKVEPASARPQQRGDHRRPTHEPLTYQEWICHLSGADRVYINHREHYV</sequence>
<keyword evidence="2" id="KW-0812">Transmembrane</keyword>
<keyword evidence="4" id="KW-1185">Reference proteome</keyword>
<feature type="compositionally biased region" description="Polar residues" evidence="1">
    <location>
        <begin position="77"/>
        <end position="87"/>
    </location>
</feature>
<comment type="caution">
    <text evidence="3">The sequence shown here is derived from an EMBL/GenBank/DDBJ whole genome shotgun (WGS) entry which is preliminary data.</text>
</comment>
<protein>
    <submittedName>
        <fullName evidence="3">Uncharacterized protein</fullName>
    </submittedName>
</protein>
<evidence type="ECO:0000256" key="1">
    <source>
        <dbReference type="SAM" id="MobiDB-lite"/>
    </source>
</evidence>